<proteinExistence type="inferred from homology"/>
<evidence type="ECO:0000256" key="6">
    <source>
        <dbReference type="ARBA" id="ARBA00023136"/>
    </source>
</evidence>
<keyword evidence="6 7" id="KW-0472">Membrane</keyword>
<gene>
    <name evidence="9" type="primary">gsiC_6</name>
    <name evidence="9" type="ORF">SAMEA1982600_01957</name>
</gene>
<dbReference type="PANTHER" id="PTHR43163:SF6">
    <property type="entry name" value="DIPEPTIDE TRANSPORT SYSTEM PERMEASE PROTEIN DPPB-RELATED"/>
    <property type="match status" value="1"/>
</dbReference>
<keyword evidence="5 7" id="KW-1133">Transmembrane helix</keyword>
<evidence type="ECO:0000256" key="2">
    <source>
        <dbReference type="ARBA" id="ARBA00022448"/>
    </source>
</evidence>
<sequence length="326" mass="35196">MTTVLIDAPLRTRSWPTLRWLARRLLTLVAVLWAAATFTFLIQSLLPGDKARLIINLAAGNLTNPTQAEVDAVNARYGFDQPLAVQYLRYLGNLARGDLGASFQQHTQVADIIAAQIVPTLVLTFSALATAWLIAIALTVSAAGRRNGWARLCGNLQVVLATLPPYWIGTILLVVFAIQLQIFPVEGRNTLAGLVLPTLSLALPLAGFLGQVIQDEYTRVLEQPFVTSARMRGMSDLGVRLRHVLRHAALPGVTLSGWAIGKLFSGAVLIEAVFARQGIGGVLVTATAARDIPLVCGIILVSAGIYLLANLLVDRLYQIVDPRIKL</sequence>
<evidence type="ECO:0000256" key="4">
    <source>
        <dbReference type="ARBA" id="ARBA00022692"/>
    </source>
</evidence>
<dbReference type="OrthoDB" id="9805855at2"/>
<feature type="transmembrane region" description="Helical" evidence="7">
    <location>
        <begin position="292"/>
        <end position="313"/>
    </location>
</feature>
<dbReference type="PROSITE" id="PS50928">
    <property type="entry name" value="ABC_TM1"/>
    <property type="match status" value="1"/>
</dbReference>
<dbReference type="InterPro" id="IPR000515">
    <property type="entry name" value="MetI-like"/>
</dbReference>
<accession>A0A157NUC4</accession>
<feature type="transmembrane region" description="Helical" evidence="7">
    <location>
        <begin position="164"/>
        <end position="183"/>
    </location>
</feature>
<protein>
    <submittedName>
        <fullName evidence="9">ABC transporter permease</fullName>
    </submittedName>
</protein>
<evidence type="ECO:0000313" key="10">
    <source>
        <dbReference type="Proteomes" id="UP000077037"/>
    </source>
</evidence>
<comment type="subcellular location">
    <subcellularLocation>
        <location evidence="1 7">Cell membrane</location>
        <topology evidence="1 7">Multi-pass membrane protein</topology>
    </subcellularLocation>
</comment>
<dbReference type="CDD" id="cd06261">
    <property type="entry name" value="TM_PBP2"/>
    <property type="match status" value="1"/>
</dbReference>
<dbReference type="InterPro" id="IPR045621">
    <property type="entry name" value="BPD_transp_1_N"/>
</dbReference>
<reference evidence="9 10" key="1">
    <citation type="submission" date="2016-03" db="EMBL/GenBank/DDBJ databases">
        <authorList>
            <consortium name="Pathogen Informatics"/>
        </authorList>
    </citation>
    <scope>NUCLEOTIDE SEQUENCE [LARGE SCALE GENOMIC DNA]</scope>
    <source>
        <strain evidence="9 10">NCTC13364</strain>
    </source>
</reference>
<evidence type="ECO:0000313" key="9">
    <source>
        <dbReference type="EMBL" id="SAI24781.1"/>
    </source>
</evidence>
<evidence type="ECO:0000256" key="3">
    <source>
        <dbReference type="ARBA" id="ARBA00022475"/>
    </source>
</evidence>
<evidence type="ECO:0000256" key="1">
    <source>
        <dbReference type="ARBA" id="ARBA00004651"/>
    </source>
</evidence>
<dbReference type="Pfam" id="PF00528">
    <property type="entry name" value="BPD_transp_1"/>
    <property type="match status" value="1"/>
</dbReference>
<evidence type="ECO:0000256" key="7">
    <source>
        <dbReference type="RuleBase" id="RU363032"/>
    </source>
</evidence>
<dbReference type="InterPro" id="IPR035906">
    <property type="entry name" value="MetI-like_sf"/>
</dbReference>
<name>A0A157NUC4_9BORD</name>
<feature type="transmembrane region" description="Helical" evidence="7">
    <location>
        <begin position="20"/>
        <end position="42"/>
    </location>
</feature>
<feature type="transmembrane region" description="Helical" evidence="7">
    <location>
        <begin position="121"/>
        <end position="144"/>
    </location>
</feature>
<dbReference type="Proteomes" id="UP000077037">
    <property type="component" value="Unassembled WGS sequence"/>
</dbReference>
<evidence type="ECO:0000256" key="5">
    <source>
        <dbReference type="ARBA" id="ARBA00022989"/>
    </source>
</evidence>
<dbReference type="Gene3D" id="1.10.3720.10">
    <property type="entry name" value="MetI-like"/>
    <property type="match status" value="1"/>
</dbReference>
<keyword evidence="2 7" id="KW-0813">Transport</keyword>
<evidence type="ECO:0000259" key="8">
    <source>
        <dbReference type="PROSITE" id="PS50928"/>
    </source>
</evidence>
<comment type="similarity">
    <text evidence="7">Belongs to the binding-protein-dependent transport system permease family.</text>
</comment>
<feature type="domain" description="ABC transmembrane type-1" evidence="8">
    <location>
        <begin position="117"/>
        <end position="317"/>
    </location>
</feature>
<dbReference type="Pfam" id="PF19300">
    <property type="entry name" value="BPD_transp_1_N"/>
    <property type="match status" value="1"/>
</dbReference>
<dbReference type="RefSeq" id="WP_156523041.1">
    <property type="nucleotide sequence ID" value="NZ_FKBS01000014.1"/>
</dbReference>
<dbReference type="GO" id="GO:0005886">
    <property type="term" value="C:plasma membrane"/>
    <property type="evidence" value="ECO:0007669"/>
    <property type="project" value="UniProtKB-SubCell"/>
</dbReference>
<organism evidence="9 10">
    <name type="scientific">Bordetella ansorpii</name>
    <dbReference type="NCBI Taxonomy" id="288768"/>
    <lineage>
        <taxon>Bacteria</taxon>
        <taxon>Pseudomonadati</taxon>
        <taxon>Pseudomonadota</taxon>
        <taxon>Betaproteobacteria</taxon>
        <taxon>Burkholderiales</taxon>
        <taxon>Alcaligenaceae</taxon>
        <taxon>Bordetella</taxon>
    </lineage>
</organism>
<dbReference type="PANTHER" id="PTHR43163">
    <property type="entry name" value="DIPEPTIDE TRANSPORT SYSTEM PERMEASE PROTEIN DPPB-RELATED"/>
    <property type="match status" value="1"/>
</dbReference>
<keyword evidence="3" id="KW-1003">Cell membrane</keyword>
<dbReference type="GO" id="GO:0071916">
    <property type="term" value="F:dipeptide transmembrane transporter activity"/>
    <property type="evidence" value="ECO:0007669"/>
    <property type="project" value="TreeGrafter"/>
</dbReference>
<keyword evidence="4 7" id="KW-0812">Transmembrane</keyword>
<feature type="transmembrane region" description="Helical" evidence="7">
    <location>
        <begin position="190"/>
        <end position="213"/>
    </location>
</feature>
<dbReference type="EMBL" id="FKBS01000014">
    <property type="protein sequence ID" value="SAI24781.1"/>
    <property type="molecule type" value="Genomic_DNA"/>
</dbReference>
<dbReference type="SUPFAM" id="SSF161098">
    <property type="entry name" value="MetI-like"/>
    <property type="match status" value="1"/>
</dbReference>
<dbReference type="AlphaFoldDB" id="A0A157NUC4"/>